<accession>A0AAW3YTY7</accession>
<organism evidence="1">
    <name type="scientific">Xenorhabdus szentirmaii</name>
    <dbReference type="NCBI Taxonomy" id="290112"/>
    <lineage>
        <taxon>Bacteria</taxon>
        <taxon>Pseudomonadati</taxon>
        <taxon>Pseudomonadota</taxon>
        <taxon>Gammaproteobacteria</taxon>
        <taxon>Enterobacterales</taxon>
        <taxon>Morganellaceae</taxon>
        <taxon>Xenorhabdus</taxon>
    </lineage>
</organism>
<name>A0AAW3YTY7_9GAMM</name>
<reference evidence="1" key="2">
    <citation type="journal article" date="2024" name="Toxins">
        <title>Genome Sequence Analysis of Native Xenorhabdus Strains Isolated from Entomopathogenic Nematodes in Argentina.</title>
        <authorList>
            <person name="Palma L."/>
            <person name="Frizzo L."/>
            <person name="Kaiser S."/>
            <person name="Berry C."/>
            <person name="Caballero P."/>
            <person name="Bode H.B."/>
            <person name="Del Valle E.E."/>
        </authorList>
    </citation>
    <scope>NUCLEOTIDE SEQUENCE</scope>
    <source>
        <strain evidence="1">M</strain>
    </source>
</reference>
<dbReference type="RefSeq" id="WP_323862237.1">
    <property type="nucleotide sequence ID" value="NZ_JACXBC010000040.1"/>
</dbReference>
<proteinExistence type="predicted"/>
<reference evidence="1" key="1">
    <citation type="submission" date="2020-09" db="EMBL/GenBank/DDBJ databases">
        <authorList>
            <person name="Palma L."/>
            <person name="Caballero P."/>
            <person name="Berry C."/>
            <person name="Del Valle E."/>
        </authorList>
    </citation>
    <scope>NUCLEOTIDE SEQUENCE</scope>
    <source>
        <strain evidence="1">M</strain>
    </source>
</reference>
<comment type="caution">
    <text evidence="1">The sequence shown here is derived from an EMBL/GenBank/DDBJ whole genome shotgun (WGS) entry which is preliminary data.</text>
</comment>
<dbReference type="AlphaFoldDB" id="A0AAW3YTY7"/>
<gene>
    <name evidence="1" type="ORF">ID854_04615</name>
</gene>
<protein>
    <submittedName>
        <fullName evidence="1">Uncharacterized protein</fullName>
    </submittedName>
</protein>
<evidence type="ECO:0000313" key="1">
    <source>
        <dbReference type="EMBL" id="MBD2799758.1"/>
    </source>
</evidence>
<sequence length="119" mass="13332">MSDNDPNIIFTEKNLNLSVKNGADVSIGHQFYLDITLTPQIALPESFNVKIKDSIGFEHIEIIKHINTQVDNKSYNMRLLCIVNGADSLNSGDKISFTLTGIEKEISYYAKNLVKNSIK</sequence>
<dbReference type="EMBL" id="JACXBF010000117">
    <property type="protein sequence ID" value="MBD2799758.1"/>
    <property type="molecule type" value="Genomic_DNA"/>
</dbReference>
<dbReference type="Proteomes" id="UP001193920">
    <property type="component" value="Unassembled WGS sequence"/>
</dbReference>